<proteinExistence type="predicted"/>
<dbReference type="InParanoid" id="A0A1B7MGB7"/>
<protein>
    <submittedName>
        <fullName evidence="1">Uncharacterized protein</fullName>
    </submittedName>
</protein>
<keyword evidence="2" id="KW-1185">Reference proteome</keyword>
<accession>A0A1B7MGB7</accession>
<evidence type="ECO:0000313" key="2">
    <source>
        <dbReference type="Proteomes" id="UP000092154"/>
    </source>
</evidence>
<dbReference type="EMBL" id="KV449306">
    <property type="protein sequence ID" value="OAX31645.1"/>
    <property type="molecule type" value="Genomic_DNA"/>
</dbReference>
<name>A0A1B7MGB7_9AGAM</name>
<reference evidence="1 2" key="1">
    <citation type="submission" date="2016-06" db="EMBL/GenBank/DDBJ databases">
        <title>Comparative genomics of the ectomycorrhizal sister species Rhizopogon vinicolor and Rhizopogon vesiculosus (Basidiomycota: Boletales) reveals a divergence of the mating type B locus.</title>
        <authorList>
            <consortium name="DOE Joint Genome Institute"/>
            <person name="Mujic A.B."/>
            <person name="Kuo A."/>
            <person name="Tritt A."/>
            <person name="Lipzen A."/>
            <person name="Chen C."/>
            <person name="Johnson J."/>
            <person name="Sharma A."/>
            <person name="Barry K."/>
            <person name="Grigoriev I.V."/>
            <person name="Spatafora J.W."/>
        </authorList>
    </citation>
    <scope>NUCLEOTIDE SEQUENCE [LARGE SCALE GENOMIC DNA]</scope>
    <source>
        <strain evidence="1 2">AM-OR11-026</strain>
    </source>
</reference>
<gene>
    <name evidence="1" type="ORF">K503DRAFT_777410</name>
</gene>
<sequence length="70" mass="7787">MSVASGFTIVILMGADANRSTEVHPYNAPCRQWILMEMIQAEVITVLYFVESEVKQVGVILSRVVVDAEM</sequence>
<dbReference type="AlphaFoldDB" id="A0A1B7MGB7"/>
<evidence type="ECO:0000313" key="1">
    <source>
        <dbReference type="EMBL" id="OAX31645.1"/>
    </source>
</evidence>
<organism evidence="1 2">
    <name type="scientific">Rhizopogon vinicolor AM-OR11-026</name>
    <dbReference type="NCBI Taxonomy" id="1314800"/>
    <lineage>
        <taxon>Eukaryota</taxon>
        <taxon>Fungi</taxon>
        <taxon>Dikarya</taxon>
        <taxon>Basidiomycota</taxon>
        <taxon>Agaricomycotina</taxon>
        <taxon>Agaricomycetes</taxon>
        <taxon>Agaricomycetidae</taxon>
        <taxon>Boletales</taxon>
        <taxon>Suillineae</taxon>
        <taxon>Rhizopogonaceae</taxon>
        <taxon>Rhizopogon</taxon>
    </lineage>
</organism>
<dbReference type="Proteomes" id="UP000092154">
    <property type="component" value="Unassembled WGS sequence"/>
</dbReference>